<organism evidence="2 3">
    <name type="scientific">Homarus americanus</name>
    <name type="common">American lobster</name>
    <dbReference type="NCBI Taxonomy" id="6706"/>
    <lineage>
        <taxon>Eukaryota</taxon>
        <taxon>Metazoa</taxon>
        <taxon>Ecdysozoa</taxon>
        <taxon>Arthropoda</taxon>
        <taxon>Crustacea</taxon>
        <taxon>Multicrustacea</taxon>
        <taxon>Malacostraca</taxon>
        <taxon>Eumalacostraca</taxon>
        <taxon>Eucarida</taxon>
        <taxon>Decapoda</taxon>
        <taxon>Pleocyemata</taxon>
        <taxon>Astacidea</taxon>
        <taxon>Nephropoidea</taxon>
        <taxon>Nephropidae</taxon>
        <taxon>Homarus</taxon>
    </lineage>
</organism>
<feature type="transmembrane region" description="Helical" evidence="1">
    <location>
        <begin position="81"/>
        <end position="100"/>
    </location>
</feature>
<sequence length="135" mass="14995">MVVFQKVPASAATRSTPAATLLVVVVVMRVAGRRKPKLLQHQWWAPWLALRTVYYLEAALVGVLVVAVGESRQQLQVVAQGVLWLLWLLLLLLQLHLLPLPHNLQQQILPLLTKSIDLKVMQNLYVPTASPVAAS</sequence>
<dbReference type="EMBL" id="JAHLQT010021643">
    <property type="protein sequence ID" value="KAG7167440.1"/>
    <property type="molecule type" value="Genomic_DNA"/>
</dbReference>
<accession>A0A8J5K5J6</accession>
<dbReference type="AlphaFoldDB" id="A0A8J5K5J6"/>
<comment type="caution">
    <text evidence="2">The sequence shown here is derived from an EMBL/GenBank/DDBJ whole genome shotgun (WGS) entry which is preliminary data.</text>
</comment>
<protein>
    <submittedName>
        <fullName evidence="2">Uncharacterized protein</fullName>
    </submittedName>
</protein>
<keyword evidence="1" id="KW-0472">Membrane</keyword>
<evidence type="ECO:0000313" key="2">
    <source>
        <dbReference type="EMBL" id="KAG7167440.1"/>
    </source>
</evidence>
<keyword evidence="1" id="KW-0812">Transmembrane</keyword>
<feature type="transmembrane region" description="Helical" evidence="1">
    <location>
        <begin position="12"/>
        <end position="31"/>
    </location>
</feature>
<gene>
    <name evidence="2" type="ORF">Hamer_G012900</name>
</gene>
<feature type="transmembrane region" description="Helical" evidence="1">
    <location>
        <begin position="52"/>
        <end position="69"/>
    </location>
</feature>
<reference evidence="2" key="1">
    <citation type="journal article" date="2021" name="Sci. Adv.">
        <title>The American lobster genome reveals insights on longevity, neural, and immune adaptations.</title>
        <authorList>
            <person name="Polinski J.M."/>
            <person name="Zimin A.V."/>
            <person name="Clark K.F."/>
            <person name="Kohn A.B."/>
            <person name="Sadowski N."/>
            <person name="Timp W."/>
            <person name="Ptitsyn A."/>
            <person name="Khanna P."/>
            <person name="Romanova D.Y."/>
            <person name="Williams P."/>
            <person name="Greenwood S.J."/>
            <person name="Moroz L.L."/>
            <person name="Walt D.R."/>
            <person name="Bodnar A.G."/>
        </authorList>
    </citation>
    <scope>NUCLEOTIDE SEQUENCE</scope>
    <source>
        <strain evidence="2">GMGI-L3</strain>
    </source>
</reference>
<evidence type="ECO:0000256" key="1">
    <source>
        <dbReference type="SAM" id="Phobius"/>
    </source>
</evidence>
<proteinExistence type="predicted"/>
<dbReference type="Proteomes" id="UP000747542">
    <property type="component" value="Unassembled WGS sequence"/>
</dbReference>
<keyword evidence="1" id="KW-1133">Transmembrane helix</keyword>
<keyword evidence="3" id="KW-1185">Reference proteome</keyword>
<name>A0A8J5K5J6_HOMAM</name>
<evidence type="ECO:0000313" key="3">
    <source>
        <dbReference type="Proteomes" id="UP000747542"/>
    </source>
</evidence>